<dbReference type="Gene3D" id="3.40.50.1820">
    <property type="entry name" value="alpha/beta hydrolase"/>
    <property type="match status" value="1"/>
</dbReference>
<dbReference type="SUPFAM" id="SSF53474">
    <property type="entry name" value="alpha/beta-Hydrolases"/>
    <property type="match status" value="1"/>
</dbReference>
<feature type="region of interest" description="Disordered" evidence="1">
    <location>
        <begin position="1"/>
        <end position="37"/>
    </location>
</feature>
<feature type="compositionally biased region" description="Low complexity" evidence="1">
    <location>
        <begin position="44"/>
        <end position="60"/>
    </location>
</feature>
<name>A0A1J9QNT2_9EURO</name>
<keyword evidence="2" id="KW-1133">Transmembrane helix</keyword>
<feature type="region of interest" description="Disordered" evidence="1">
    <location>
        <begin position="251"/>
        <end position="275"/>
    </location>
</feature>
<keyword evidence="5" id="KW-1185">Reference proteome</keyword>
<evidence type="ECO:0000256" key="2">
    <source>
        <dbReference type="SAM" id="Phobius"/>
    </source>
</evidence>
<evidence type="ECO:0000313" key="5">
    <source>
        <dbReference type="Proteomes" id="UP000242791"/>
    </source>
</evidence>
<dbReference type="InterPro" id="IPR006693">
    <property type="entry name" value="AB_hydrolase_lipase"/>
</dbReference>
<dbReference type="OrthoDB" id="6130531at2759"/>
<dbReference type="Proteomes" id="UP000242791">
    <property type="component" value="Unassembled WGS sequence"/>
</dbReference>
<dbReference type="InterPro" id="IPR029058">
    <property type="entry name" value="AB_hydrolase_fold"/>
</dbReference>
<keyword evidence="2" id="KW-0812">Transmembrane</keyword>
<feature type="domain" description="Partial AB-hydrolase lipase" evidence="3">
    <location>
        <begin position="209"/>
        <end position="299"/>
    </location>
</feature>
<dbReference type="GO" id="GO:0006629">
    <property type="term" value="P:lipid metabolic process"/>
    <property type="evidence" value="ECO:0007669"/>
    <property type="project" value="InterPro"/>
</dbReference>
<dbReference type="VEuPathDB" id="FungiDB:ACJ73_06790"/>
<sequence>MKTADVDDSPGKPAFKGTEDKITIAPSSAAKPAPTAVDAEKHCASTASCSSGPSSDKSISITALPPITNESPDLHHPLFPPLPEYKPPSVLTAIQWHALRAVSFCLSLIFLIGIVLAASVSSSLIAAKGVAIRFRGGDPEKDRTFWQEECKRRDARESAARAWDDEKRKQAAKASVPRSEVDAEERNVGIGKAPYEPLEGGRDPLVCDISYYARRVGLDAESYRVQTEDGAVIILWHLYNPKEYNPLPSGDRDCIGPPSALPLQTPKADGQSHPANGDRKYPVLMLPGLLQSAGAFYANDDDSLAFFLVKSGYDIWLGGNRHGFHPEEHISLVPSDPRFWSWTIRDMAAFDLPALVARVLYETQFTKLALIGHSQGTAETFLALSKHIQPSLGS</sequence>
<organism evidence="4 5">
    <name type="scientific">Blastomyces percursus</name>
    <dbReference type="NCBI Taxonomy" id="1658174"/>
    <lineage>
        <taxon>Eukaryota</taxon>
        <taxon>Fungi</taxon>
        <taxon>Dikarya</taxon>
        <taxon>Ascomycota</taxon>
        <taxon>Pezizomycotina</taxon>
        <taxon>Eurotiomycetes</taxon>
        <taxon>Eurotiomycetidae</taxon>
        <taxon>Onygenales</taxon>
        <taxon>Ajellomycetaceae</taxon>
        <taxon>Blastomyces</taxon>
    </lineage>
</organism>
<proteinExistence type="predicted"/>
<dbReference type="Pfam" id="PF04083">
    <property type="entry name" value="Abhydro_lipase"/>
    <property type="match status" value="1"/>
</dbReference>
<dbReference type="STRING" id="1658174.A0A1J9QNT2"/>
<feature type="compositionally biased region" description="Low complexity" evidence="1">
    <location>
        <begin position="23"/>
        <end position="36"/>
    </location>
</feature>
<comment type="caution">
    <text evidence="4">The sequence shown here is derived from an EMBL/GenBank/DDBJ whole genome shotgun (WGS) entry which is preliminary data.</text>
</comment>
<feature type="region of interest" description="Disordered" evidence="1">
    <location>
        <begin position="158"/>
        <end position="185"/>
    </location>
</feature>
<gene>
    <name evidence="4" type="ORF">ACJ73_06790</name>
</gene>
<evidence type="ECO:0000313" key="4">
    <source>
        <dbReference type="EMBL" id="OJD21867.1"/>
    </source>
</evidence>
<protein>
    <recommendedName>
        <fullName evidence="3">Partial AB-hydrolase lipase domain-containing protein</fullName>
    </recommendedName>
</protein>
<evidence type="ECO:0000256" key="1">
    <source>
        <dbReference type="SAM" id="MobiDB-lite"/>
    </source>
</evidence>
<feature type="transmembrane region" description="Helical" evidence="2">
    <location>
        <begin position="101"/>
        <end position="127"/>
    </location>
</feature>
<evidence type="ECO:0000259" key="3">
    <source>
        <dbReference type="Pfam" id="PF04083"/>
    </source>
</evidence>
<dbReference type="EMBL" id="LGTZ01001254">
    <property type="protein sequence ID" value="OJD21867.1"/>
    <property type="molecule type" value="Genomic_DNA"/>
</dbReference>
<dbReference type="AlphaFoldDB" id="A0A1J9QNT2"/>
<reference evidence="4 5" key="1">
    <citation type="submission" date="2015-08" db="EMBL/GenBank/DDBJ databases">
        <title>Emmonsia species relationships and genome sequence.</title>
        <authorList>
            <person name="Cuomo C.A."/>
            <person name="Schwartz I.S."/>
            <person name="Kenyon C."/>
            <person name="De Hoog G.S."/>
            <person name="Govender N.P."/>
            <person name="Botha A."/>
            <person name="Moreno L."/>
            <person name="De Vries M."/>
            <person name="Munoz J.F."/>
            <person name="Stielow J.B."/>
        </authorList>
    </citation>
    <scope>NUCLEOTIDE SEQUENCE [LARGE SCALE GENOMIC DNA]</scope>
    <source>
        <strain evidence="4 5">EI222</strain>
    </source>
</reference>
<dbReference type="PANTHER" id="PTHR11005">
    <property type="entry name" value="LYSOSOMAL ACID LIPASE-RELATED"/>
    <property type="match status" value="1"/>
</dbReference>
<feature type="region of interest" description="Disordered" evidence="1">
    <location>
        <begin position="42"/>
        <end position="61"/>
    </location>
</feature>
<feature type="compositionally biased region" description="Basic and acidic residues" evidence="1">
    <location>
        <begin position="158"/>
        <end position="169"/>
    </location>
</feature>
<keyword evidence="2" id="KW-0472">Membrane</keyword>
<accession>A0A1J9QNT2</accession>